<feature type="compositionally biased region" description="Polar residues" evidence="9">
    <location>
        <begin position="1420"/>
        <end position="1437"/>
    </location>
</feature>
<evidence type="ECO:0000256" key="6">
    <source>
        <dbReference type="ARBA" id="ARBA00022692"/>
    </source>
</evidence>
<feature type="region of interest" description="Disordered" evidence="9">
    <location>
        <begin position="1420"/>
        <end position="1440"/>
    </location>
</feature>
<evidence type="ECO:0000256" key="1">
    <source>
        <dbReference type="ARBA" id="ARBA00004377"/>
    </source>
</evidence>
<protein>
    <submittedName>
        <fullName evidence="11">Uncharacterized protein</fullName>
    </submittedName>
</protein>
<comment type="subcellular location">
    <subcellularLocation>
        <location evidence="1">Cell inner membrane</location>
        <topology evidence="1">Single-pass membrane protein</topology>
    </subcellularLocation>
</comment>
<evidence type="ECO:0000256" key="10">
    <source>
        <dbReference type="SAM" id="Phobius"/>
    </source>
</evidence>
<feature type="region of interest" description="Disordered" evidence="9">
    <location>
        <begin position="1929"/>
        <end position="1950"/>
    </location>
</feature>
<keyword evidence="5" id="KW-0997">Cell inner membrane</keyword>
<sequence length="1950" mass="209434">MAAVQLISRSTVVARQMAMGSGQPVALVLSNSSGVLQAVMMLKGTAGSAGTMQWEAATPWESLPDGVGTEVFARDGDQTFYSEATAGGPLTGSFTQLPLKYKGNDISSYSYIVFRPDGTVAAPKIGPSLSLKRLNKDNTANDYIILVQENTGRSRGFSLVEISIALGVFAFAILGVFGLLGVALDTSTESQRDSSLASVIRTVDSDIRSATDASTLAALSSTPRYFDIVGKPLTSTANAAYKITLKKGTDTAVGTMFSINNAAKLNMWSAVISYPAPSFPQTPRIEMKSKALRSAPGFTLVEMVVAMAIFGIMAVLIFTILNSTASITSRTSSRLDANRVARECLDLIGKDLKHIVLPYNPSNATSLQLFVNPTGTAAVDSKFSYPHSMFWQTPISRSSGYGNLAEVGYYVTRTLVPANPRLNRLQLRRLYVEPENPANPPSDYLIYSAPNAWFPKALMEKFAPDDASTDNSNGQKGWVADGVLAMWIRCLDPLGNPITFKGDGSTFQIYEFNSRSGYRYTDKAGDIAYPAAKIAGGTQPSAIPCFIEVALVCCSPADARRIKNLPDPNALPGFIPLDPTKFYAEVDAFTTSARLLNPQASALILTLFAVVMITLLTVTLLLVTKYERTSSALALSKARSEALADLAADAVMIRLKEATEDGMTIGKMWISEPGRIRVYNCANLSSPTDYKLFSAPPGPDNPAVRDEKNVDLNRPSLSGEYPIAPPATGKTEANMKVGWVNLLADPSNTTASASNTIVGRIAYWVDDESCKVNINTADGSNKSDLYYGFSVDGAAAKVLGTNETSKSFGFGTPTEISLQALKDKTNTELTKTLAAAISTYAWTTGFNSTAEIGRISNLPADFYKTNKFNITHYSKTPELTFYGEPRMYLMPNFAVGNKTLTALTGPYGANYFAGGSTVNFDQSLITEAIDFVYPTSKQLPKGSYTYPSSYTFLPANDIPQYALTTNGQMFSRPAVSTRSANFNFALRIAQALNNVNSVGGSIQWPAFGTGSLSSKYNLRQRDSIALQILDFSNNSVMVDHIRAFSLPSFSSGILGTDPILGVGRSPKLTEILFSATGGTGDPFGTSVIVPFIQPNITLELYLPKYYLGVPLNNPYTGSDVSQWRMGNKNVVTKHYIDPDPASPTYNTEVGFLTSVLNEQDIGVNAPKQYGAASTYSAGESSTLDATTYWMNNLLQLPGVDLAGNPSTSVTNLPMQDPDQIRSATSHAPYAYSTTGGLNKYRGTQTTASLTGTRSPFLSIPGPSLITDSWHPGVYHAQDNTRNGLQSFWGQMGQTSFTFNGGIAFCSHTASGTYGLNFELAPLDSMRSIYYTNEDPAIIKTTLQKAVIPVSFSVPVPGITRYSVRVADPLVNKFPGDWEKVPNATNSTIGTPSAVSFDPSIYAPGGNINDPAFAQASVTGLPSSTSVQNNPGMRSTGNGDPLSLWLPRQDVRYPKQSRFPSVGALNYVRTGMIPDNLTADLTLQHGTPWRSINLSSNTTSQGVYPDWAMLDLFTVPFVPQAVYFSGEVAPQKRRLTYGGATEGKININNPKIPYPFSETVSGVTQVPPERTAPLEALFYGLATAGGAITNAYSGLVDTPKYTTVNHANLRQAVQDRLATNGPFLLPGQLAEVPAINALTYTGVAAAAQSRNDLMRQVIGATTTQSNVFSIWIVAQTIKKSLKNSTPGVYEAGDTITGETRRRYLVERHLEFGKDGVPGNSVNPGPDGIVGTEDDPIDAKYHPAMTYPLPYRWRIISALPALILMLGMAELALAQEQVPPSAPAGSAKVQEVPYTSLDGYGFGPKGELVLAIKIHASSKGPLDLGGVKGGKTAPGEEPQLKAFSLQSSYLVDLNKKDSTEKILPLRELPDKPFFGPSATIMTLAPNGWLQLGIAFPRLKPLPPDVQNYKFELTLPGNIKPVLITIPTAEVPLPPTPASAKPTDPAKPAETEM</sequence>
<evidence type="ECO:0000313" key="11">
    <source>
        <dbReference type="EMBL" id="KAH0534008.1"/>
    </source>
</evidence>
<keyword evidence="12" id="KW-1185">Reference proteome</keyword>
<organism evidence="11 12">
    <name type="scientific">Glutinoglossum americanum</name>
    <dbReference type="NCBI Taxonomy" id="1670608"/>
    <lineage>
        <taxon>Eukaryota</taxon>
        <taxon>Fungi</taxon>
        <taxon>Dikarya</taxon>
        <taxon>Ascomycota</taxon>
        <taxon>Pezizomycotina</taxon>
        <taxon>Geoglossomycetes</taxon>
        <taxon>Geoglossales</taxon>
        <taxon>Geoglossaceae</taxon>
        <taxon>Glutinoglossum</taxon>
    </lineage>
</organism>
<keyword evidence="6 10" id="KW-0812">Transmembrane</keyword>
<dbReference type="NCBIfam" id="TIGR02532">
    <property type="entry name" value="IV_pilin_GFxxxE"/>
    <property type="match status" value="1"/>
</dbReference>
<dbReference type="Pfam" id="PF07963">
    <property type="entry name" value="N_methyl"/>
    <property type="match status" value="1"/>
</dbReference>
<accession>A0A9P8I5F4</accession>
<evidence type="ECO:0000313" key="12">
    <source>
        <dbReference type="Proteomes" id="UP000698800"/>
    </source>
</evidence>
<comment type="similarity">
    <text evidence="2">Belongs to the GSP I family.</text>
</comment>
<dbReference type="Proteomes" id="UP000698800">
    <property type="component" value="Unassembled WGS sequence"/>
</dbReference>
<keyword evidence="7 10" id="KW-1133">Transmembrane helix</keyword>
<keyword evidence="3" id="KW-1003">Cell membrane</keyword>
<keyword evidence="4" id="KW-0488">Methylation</keyword>
<dbReference type="InterPro" id="IPR012902">
    <property type="entry name" value="N_methyl_site"/>
</dbReference>
<feature type="transmembrane region" description="Helical" evidence="10">
    <location>
        <begin position="602"/>
        <end position="623"/>
    </location>
</feature>
<dbReference type="GO" id="GO:0005886">
    <property type="term" value="C:plasma membrane"/>
    <property type="evidence" value="ECO:0007669"/>
    <property type="project" value="UniProtKB-SubCell"/>
</dbReference>
<evidence type="ECO:0000256" key="9">
    <source>
        <dbReference type="SAM" id="MobiDB-lite"/>
    </source>
</evidence>
<feature type="transmembrane region" description="Helical" evidence="10">
    <location>
        <begin position="297"/>
        <end position="321"/>
    </location>
</feature>
<comment type="caution">
    <text evidence="11">The sequence shown here is derived from an EMBL/GenBank/DDBJ whole genome shotgun (WGS) entry which is preliminary data.</text>
</comment>
<gene>
    <name evidence="11" type="ORF">FGG08_007385</name>
</gene>
<evidence type="ECO:0000256" key="2">
    <source>
        <dbReference type="ARBA" id="ARBA00008358"/>
    </source>
</evidence>
<evidence type="ECO:0000256" key="8">
    <source>
        <dbReference type="ARBA" id="ARBA00023136"/>
    </source>
</evidence>
<dbReference type="PANTHER" id="PTHR38779">
    <property type="entry name" value="TYPE II SECRETION SYSTEM PROTEIN I-RELATED"/>
    <property type="match status" value="1"/>
</dbReference>
<evidence type="ECO:0000256" key="3">
    <source>
        <dbReference type="ARBA" id="ARBA00022475"/>
    </source>
</evidence>
<name>A0A9P8I5F4_9PEZI</name>
<dbReference type="PANTHER" id="PTHR38779:SF2">
    <property type="entry name" value="TYPE II SECRETION SYSTEM PROTEIN I-RELATED"/>
    <property type="match status" value="1"/>
</dbReference>
<dbReference type="InterPro" id="IPR010052">
    <property type="entry name" value="T2SS_protein-GspI"/>
</dbReference>
<dbReference type="EMBL" id="JAGHQL010000292">
    <property type="protein sequence ID" value="KAH0534008.1"/>
    <property type="molecule type" value="Genomic_DNA"/>
</dbReference>
<proteinExistence type="inferred from homology"/>
<reference evidence="11" key="1">
    <citation type="submission" date="2021-03" db="EMBL/GenBank/DDBJ databases">
        <title>Comparative genomics and phylogenomic investigation of the class Geoglossomycetes provide insights into ecological specialization and systematics.</title>
        <authorList>
            <person name="Melie T."/>
            <person name="Pirro S."/>
            <person name="Miller A.N."/>
            <person name="Quandt A."/>
        </authorList>
    </citation>
    <scope>NUCLEOTIDE SEQUENCE</scope>
    <source>
        <strain evidence="11">GBOQ0MN5Z8</strain>
    </source>
</reference>
<evidence type="ECO:0000256" key="5">
    <source>
        <dbReference type="ARBA" id="ARBA00022519"/>
    </source>
</evidence>
<feature type="transmembrane region" description="Helical" evidence="10">
    <location>
        <begin position="162"/>
        <end position="184"/>
    </location>
</feature>
<keyword evidence="8 10" id="KW-0472">Membrane</keyword>
<evidence type="ECO:0000256" key="7">
    <source>
        <dbReference type="ARBA" id="ARBA00022989"/>
    </source>
</evidence>
<evidence type="ECO:0000256" key="4">
    <source>
        <dbReference type="ARBA" id="ARBA00022481"/>
    </source>
</evidence>